<evidence type="ECO:0000313" key="17">
    <source>
        <dbReference type="Proteomes" id="UP001177744"/>
    </source>
</evidence>
<sequence>MDGGALGVLPIGAGVRGAALLQRFFVEFVAAFDEPAARVSWIASIGIAVQQFGSPVGSALSTKFGPRPVVMAGGILAALGMLLASFATSLTHLYLSIGLLSGSGWALTFTPTLACLSRYFSRLRSLAMGLALTGVGLSSFAFAPLFQWLLSYYAWRGTLLLVSAISLHLVACGALLRPLSLTEDPAVGGPGAQLASLLHHGPFLRYTVALTLINTGYFIPYVHLVAHLQDLDWDPLPAAFLLSVIAISDLVGRVVSGWLGDVVPGPVARLLMLWTTLTGVSLALFPVAQAPTALVALAVAYGFTSGALTPVAFSMLPELVGTGRIYCGLGLVQMVESIGGLLGAPLSGYLRDVTGNYTASFVVAGAFLLAGSGVLITLPRFFCVSAPTSKPQDLGTEALDTKVPLRREGWERTELQKDPESQRLAAPGLVPHMVPRGPRCLQHLDLSSATAGPGLLRCVCQLLGSCRGLLSLLGFHSHGCRIQEFSLLQ</sequence>
<keyword evidence="8 14" id="KW-1133">Transmembrane helix</keyword>
<feature type="transmembrane region" description="Helical" evidence="14">
    <location>
        <begin position="358"/>
        <end position="382"/>
    </location>
</feature>
<evidence type="ECO:0000256" key="11">
    <source>
        <dbReference type="ARBA" id="ARBA00059080"/>
    </source>
</evidence>
<feature type="transmembrane region" description="Helical" evidence="14">
    <location>
        <begin position="126"/>
        <end position="146"/>
    </location>
</feature>
<dbReference type="InterPro" id="IPR048233">
    <property type="entry name" value="MFS_MCT_13"/>
</dbReference>
<evidence type="ECO:0000256" key="6">
    <source>
        <dbReference type="ARBA" id="ARBA00022692"/>
    </source>
</evidence>
<evidence type="ECO:0000256" key="13">
    <source>
        <dbReference type="ARBA" id="ARBA00078721"/>
    </source>
</evidence>
<comment type="function">
    <text evidence="11">Proton-linked monocarboxylate transporter. May catalyze the transport of monocarboxylates across the plasma membrane.</text>
</comment>
<evidence type="ECO:0000256" key="5">
    <source>
        <dbReference type="ARBA" id="ARBA00022475"/>
    </source>
</evidence>
<feature type="transmembrane region" description="Helical" evidence="14">
    <location>
        <begin position="293"/>
        <end position="313"/>
    </location>
</feature>
<name>A0AA40HJ23_CNENI</name>
<comment type="subcellular location">
    <subcellularLocation>
        <location evidence="1">Cell membrane</location>
        <topology evidence="1">Multi-pass membrane protein</topology>
    </subcellularLocation>
    <subcellularLocation>
        <location evidence="2">Golgi apparatus membrane</location>
        <topology evidence="2">Multi-pass membrane protein</topology>
    </subcellularLocation>
</comment>
<evidence type="ECO:0000256" key="4">
    <source>
        <dbReference type="ARBA" id="ARBA00022448"/>
    </source>
</evidence>
<dbReference type="SUPFAM" id="SSF103473">
    <property type="entry name" value="MFS general substrate transporter"/>
    <property type="match status" value="1"/>
</dbReference>
<keyword evidence="17" id="KW-1185">Reference proteome</keyword>
<feature type="transmembrane region" description="Helical" evidence="14">
    <location>
        <begin position="93"/>
        <end position="114"/>
    </location>
</feature>
<dbReference type="CDD" id="cd17423">
    <property type="entry name" value="MFS_MCT11_13"/>
    <property type="match status" value="1"/>
</dbReference>
<dbReference type="Pfam" id="PF07690">
    <property type="entry name" value="MFS_1"/>
    <property type="match status" value="1"/>
</dbReference>
<dbReference type="Proteomes" id="UP001177744">
    <property type="component" value="Unassembled WGS sequence"/>
</dbReference>
<gene>
    <name evidence="16" type="ORF">QTO34_009553</name>
</gene>
<feature type="transmembrane region" description="Helical" evidence="14">
    <location>
        <begin position="325"/>
        <end position="346"/>
    </location>
</feature>
<feature type="transmembrane region" description="Helical" evidence="14">
    <location>
        <begin position="236"/>
        <end position="255"/>
    </location>
</feature>
<dbReference type="GO" id="GO:0000139">
    <property type="term" value="C:Golgi membrane"/>
    <property type="evidence" value="ECO:0007669"/>
    <property type="project" value="UniProtKB-SubCell"/>
</dbReference>
<comment type="similarity">
    <text evidence="3">Belongs to the major facilitator superfamily. Monocarboxylate porter (TC 2.A.1.13) family.</text>
</comment>
<evidence type="ECO:0000256" key="8">
    <source>
        <dbReference type="ARBA" id="ARBA00022989"/>
    </source>
</evidence>
<evidence type="ECO:0000313" key="16">
    <source>
        <dbReference type="EMBL" id="KAK1331596.1"/>
    </source>
</evidence>
<dbReference type="GO" id="GO:0008028">
    <property type="term" value="F:monocarboxylic acid transmembrane transporter activity"/>
    <property type="evidence" value="ECO:0007669"/>
    <property type="project" value="TreeGrafter"/>
</dbReference>
<keyword evidence="9" id="KW-0333">Golgi apparatus</keyword>
<keyword evidence="4" id="KW-0813">Transport</keyword>
<evidence type="ECO:0000256" key="14">
    <source>
        <dbReference type="SAM" id="Phobius"/>
    </source>
</evidence>
<organism evidence="16 17">
    <name type="scientific">Cnephaeus nilssonii</name>
    <name type="common">Northern bat</name>
    <name type="synonym">Eptesicus nilssonii</name>
    <dbReference type="NCBI Taxonomy" id="3371016"/>
    <lineage>
        <taxon>Eukaryota</taxon>
        <taxon>Metazoa</taxon>
        <taxon>Chordata</taxon>
        <taxon>Craniata</taxon>
        <taxon>Vertebrata</taxon>
        <taxon>Euteleostomi</taxon>
        <taxon>Mammalia</taxon>
        <taxon>Eutheria</taxon>
        <taxon>Laurasiatheria</taxon>
        <taxon>Chiroptera</taxon>
        <taxon>Yangochiroptera</taxon>
        <taxon>Vespertilionidae</taxon>
        <taxon>Cnephaeus</taxon>
    </lineage>
</organism>
<dbReference type="InterPro" id="IPR020846">
    <property type="entry name" value="MFS_dom"/>
</dbReference>
<dbReference type="InterPro" id="IPR050327">
    <property type="entry name" value="Proton-linked_MCT"/>
</dbReference>
<evidence type="ECO:0000259" key="15">
    <source>
        <dbReference type="PROSITE" id="PS50850"/>
    </source>
</evidence>
<dbReference type="Gene3D" id="1.20.1250.20">
    <property type="entry name" value="MFS general substrate transporter like domains"/>
    <property type="match status" value="1"/>
</dbReference>
<evidence type="ECO:0000256" key="9">
    <source>
        <dbReference type="ARBA" id="ARBA00023034"/>
    </source>
</evidence>
<evidence type="ECO:0000256" key="12">
    <source>
        <dbReference type="ARBA" id="ARBA00073869"/>
    </source>
</evidence>
<feature type="domain" description="Major facilitator superfamily (MFS) profile" evidence="15">
    <location>
        <begin position="1"/>
        <end position="389"/>
    </location>
</feature>
<keyword evidence="5" id="KW-1003">Cell membrane</keyword>
<dbReference type="PROSITE" id="PS50850">
    <property type="entry name" value="MFS"/>
    <property type="match status" value="1"/>
</dbReference>
<dbReference type="InterPro" id="IPR036259">
    <property type="entry name" value="MFS_trans_sf"/>
</dbReference>
<protein>
    <recommendedName>
        <fullName evidence="12">Monocarboxylate transporter 13</fullName>
    </recommendedName>
    <alternativeName>
        <fullName evidence="13">Solute carrier family 16 member 13</fullName>
    </alternativeName>
</protein>
<keyword evidence="6 14" id="KW-0812">Transmembrane</keyword>
<reference evidence="16" key="1">
    <citation type="submission" date="2023-06" db="EMBL/GenBank/DDBJ databases">
        <title>Reference genome for the Northern bat (Eptesicus nilssonii), a most northern bat species.</title>
        <authorList>
            <person name="Laine V.N."/>
            <person name="Pulliainen A.T."/>
            <person name="Lilley T.M."/>
        </authorList>
    </citation>
    <scope>NUCLEOTIDE SEQUENCE</scope>
    <source>
        <strain evidence="16">BLF_Eptnil</strain>
        <tissue evidence="16">Kidney</tissue>
    </source>
</reference>
<keyword evidence="10 14" id="KW-0472">Membrane</keyword>
<dbReference type="FunFam" id="1.20.1250.20:FF:000163">
    <property type="entry name" value="Putative monocarboxylate transporter 13"/>
    <property type="match status" value="1"/>
</dbReference>
<dbReference type="GO" id="GO:0005886">
    <property type="term" value="C:plasma membrane"/>
    <property type="evidence" value="ECO:0007669"/>
    <property type="project" value="UniProtKB-SubCell"/>
</dbReference>
<evidence type="ECO:0000256" key="3">
    <source>
        <dbReference type="ARBA" id="ARBA00006727"/>
    </source>
</evidence>
<keyword evidence="7" id="KW-0769">Symport</keyword>
<evidence type="ECO:0000256" key="10">
    <source>
        <dbReference type="ARBA" id="ARBA00023136"/>
    </source>
</evidence>
<dbReference type="PANTHER" id="PTHR11360">
    <property type="entry name" value="MONOCARBOXYLATE TRANSPORTER"/>
    <property type="match status" value="1"/>
</dbReference>
<dbReference type="EMBL" id="JAULJE010000020">
    <property type="protein sequence ID" value="KAK1331596.1"/>
    <property type="molecule type" value="Genomic_DNA"/>
</dbReference>
<evidence type="ECO:0000256" key="7">
    <source>
        <dbReference type="ARBA" id="ARBA00022847"/>
    </source>
</evidence>
<dbReference type="AlphaFoldDB" id="A0AA40HJ23"/>
<dbReference type="PANTHER" id="PTHR11360:SF19">
    <property type="entry name" value="MONOCARBOXYLATE TRANSPORTER 13"/>
    <property type="match status" value="1"/>
</dbReference>
<comment type="caution">
    <text evidence="16">The sequence shown here is derived from an EMBL/GenBank/DDBJ whole genome shotgun (WGS) entry which is preliminary data.</text>
</comment>
<dbReference type="InterPro" id="IPR011701">
    <property type="entry name" value="MFS"/>
</dbReference>
<accession>A0AA40HJ23</accession>
<evidence type="ECO:0000256" key="1">
    <source>
        <dbReference type="ARBA" id="ARBA00004651"/>
    </source>
</evidence>
<dbReference type="GO" id="GO:0015293">
    <property type="term" value="F:symporter activity"/>
    <property type="evidence" value="ECO:0007669"/>
    <property type="project" value="UniProtKB-KW"/>
</dbReference>
<evidence type="ECO:0000256" key="2">
    <source>
        <dbReference type="ARBA" id="ARBA00004653"/>
    </source>
</evidence>
<feature type="transmembrane region" description="Helical" evidence="14">
    <location>
        <begin position="69"/>
        <end position="87"/>
    </location>
</feature>
<feature type="transmembrane region" description="Helical" evidence="14">
    <location>
        <begin position="152"/>
        <end position="176"/>
    </location>
</feature>
<proteinExistence type="inferred from homology"/>
<feature type="transmembrane region" description="Helical" evidence="14">
    <location>
        <begin position="267"/>
        <end position="287"/>
    </location>
</feature>
<feature type="transmembrane region" description="Helical" evidence="14">
    <location>
        <begin position="203"/>
        <end position="224"/>
    </location>
</feature>